<comment type="caution">
    <text evidence="1">The sequence shown here is derived from an EMBL/GenBank/DDBJ whole genome shotgun (WGS) entry which is preliminary data.</text>
</comment>
<proteinExistence type="predicted"/>
<reference evidence="1" key="1">
    <citation type="submission" date="2019-10" db="EMBL/GenBank/DDBJ databases">
        <authorList>
            <consortium name="DOE Joint Genome Institute"/>
            <person name="Kuo A."/>
            <person name="Miyauchi S."/>
            <person name="Kiss E."/>
            <person name="Drula E."/>
            <person name="Kohler A."/>
            <person name="Sanchez-Garcia M."/>
            <person name="Andreopoulos B."/>
            <person name="Barry K.W."/>
            <person name="Bonito G."/>
            <person name="Buee M."/>
            <person name="Carver A."/>
            <person name="Chen C."/>
            <person name="Cichocki N."/>
            <person name="Clum A."/>
            <person name="Culley D."/>
            <person name="Crous P.W."/>
            <person name="Fauchery L."/>
            <person name="Girlanda M."/>
            <person name="Hayes R."/>
            <person name="Keri Z."/>
            <person name="LaButti K."/>
            <person name="Lipzen A."/>
            <person name="Lombard V."/>
            <person name="Magnuson J."/>
            <person name="Maillard F."/>
            <person name="Morin E."/>
            <person name="Murat C."/>
            <person name="Nolan M."/>
            <person name="Ohm R."/>
            <person name="Pangilinan J."/>
            <person name="Pereira M."/>
            <person name="Perotto S."/>
            <person name="Peter M."/>
            <person name="Riley R."/>
            <person name="Sitrit Y."/>
            <person name="Stielow B."/>
            <person name="Szollosi G."/>
            <person name="Zifcakova L."/>
            <person name="Stursova M."/>
            <person name="Spatafora J.W."/>
            <person name="Tedersoo L."/>
            <person name="Vaario L.-M."/>
            <person name="Yamada A."/>
            <person name="Yan M."/>
            <person name="Wang P."/>
            <person name="Xu J."/>
            <person name="Bruns T."/>
            <person name="Baldrian P."/>
            <person name="Vilgalys R."/>
            <person name="Henrissat B."/>
            <person name="Grigoriev I.V."/>
            <person name="Hibbett D."/>
            <person name="Nagy L.G."/>
            <person name="Martin F.M."/>
        </authorList>
    </citation>
    <scope>NUCLEOTIDE SEQUENCE</scope>
    <source>
        <strain evidence="1">Prilba</strain>
    </source>
</reference>
<protein>
    <submittedName>
        <fullName evidence="1">Uncharacterized protein</fullName>
    </submittedName>
</protein>
<name>A0A9P5N218_9AGAM</name>
<sequence>MLINCMFTRASIDGYKPFSRSQGGCRRMIQTRHHRSRRNPQHGKVGSQLLEQHHEFGRVITAFITVSSYVLHVRRQSSAMSEMALGIRLHRSQLERDAHCWRFNVQHSHPTLAKWPICMNGGMNPQRNGFLVIWCLEKVAPPSNLQAREGSKIIQELDGILQCTKQSLLYFVAQRQALTGRICHAERATKHNLLSGHKTNYSSRK</sequence>
<dbReference type="AlphaFoldDB" id="A0A9P5N218"/>
<evidence type="ECO:0000313" key="1">
    <source>
        <dbReference type="EMBL" id="KAF8484655.1"/>
    </source>
</evidence>
<dbReference type="Proteomes" id="UP000759537">
    <property type="component" value="Unassembled WGS sequence"/>
</dbReference>
<gene>
    <name evidence="1" type="ORF">DFH94DRAFT_242390</name>
</gene>
<evidence type="ECO:0000313" key="2">
    <source>
        <dbReference type="Proteomes" id="UP000759537"/>
    </source>
</evidence>
<organism evidence="1 2">
    <name type="scientific">Russula ochroleuca</name>
    <dbReference type="NCBI Taxonomy" id="152965"/>
    <lineage>
        <taxon>Eukaryota</taxon>
        <taxon>Fungi</taxon>
        <taxon>Dikarya</taxon>
        <taxon>Basidiomycota</taxon>
        <taxon>Agaricomycotina</taxon>
        <taxon>Agaricomycetes</taxon>
        <taxon>Russulales</taxon>
        <taxon>Russulaceae</taxon>
        <taxon>Russula</taxon>
    </lineage>
</organism>
<accession>A0A9P5N218</accession>
<reference evidence="1" key="2">
    <citation type="journal article" date="2020" name="Nat. Commun.">
        <title>Large-scale genome sequencing of mycorrhizal fungi provides insights into the early evolution of symbiotic traits.</title>
        <authorList>
            <person name="Miyauchi S."/>
            <person name="Kiss E."/>
            <person name="Kuo A."/>
            <person name="Drula E."/>
            <person name="Kohler A."/>
            <person name="Sanchez-Garcia M."/>
            <person name="Morin E."/>
            <person name="Andreopoulos B."/>
            <person name="Barry K.W."/>
            <person name="Bonito G."/>
            <person name="Buee M."/>
            <person name="Carver A."/>
            <person name="Chen C."/>
            <person name="Cichocki N."/>
            <person name="Clum A."/>
            <person name="Culley D."/>
            <person name="Crous P.W."/>
            <person name="Fauchery L."/>
            <person name="Girlanda M."/>
            <person name="Hayes R.D."/>
            <person name="Keri Z."/>
            <person name="LaButti K."/>
            <person name="Lipzen A."/>
            <person name="Lombard V."/>
            <person name="Magnuson J."/>
            <person name="Maillard F."/>
            <person name="Murat C."/>
            <person name="Nolan M."/>
            <person name="Ohm R.A."/>
            <person name="Pangilinan J."/>
            <person name="Pereira M.F."/>
            <person name="Perotto S."/>
            <person name="Peter M."/>
            <person name="Pfister S."/>
            <person name="Riley R."/>
            <person name="Sitrit Y."/>
            <person name="Stielow J.B."/>
            <person name="Szollosi G."/>
            <person name="Zifcakova L."/>
            <person name="Stursova M."/>
            <person name="Spatafora J.W."/>
            <person name="Tedersoo L."/>
            <person name="Vaario L.M."/>
            <person name="Yamada A."/>
            <person name="Yan M."/>
            <person name="Wang P."/>
            <person name="Xu J."/>
            <person name="Bruns T."/>
            <person name="Baldrian P."/>
            <person name="Vilgalys R."/>
            <person name="Dunand C."/>
            <person name="Henrissat B."/>
            <person name="Grigoriev I.V."/>
            <person name="Hibbett D."/>
            <person name="Nagy L.G."/>
            <person name="Martin F.M."/>
        </authorList>
    </citation>
    <scope>NUCLEOTIDE SEQUENCE</scope>
    <source>
        <strain evidence="1">Prilba</strain>
    </source>
</reference>
<keyword evidence="2" id="KW-1185">Reference proteome</keyword>
<dbReference type="EMBL" id="WHVB01000003">
    <property type="protein sequence ID" value="KAF8484655.1"/>
    <property type="molecule type" value="Genomic_DNA"/>
</dbReference>